<gene>
    <name evidence="2" type="ORF">BWI75_24065</name>
</gene>
<protein>
    <recommendedName>
        <fullName evidence="1">Glycoside hydrolase family 31 N-terminal domain-containing protein</fullName>
    </recommendedName>
</protein>
<evidence type="ECO:0000313" key="3">
    <source>
        <dbReference type="Proteomes" id="UP000441797"/>
    </source>
</evidence>
<dbReference type="SUPFAM" id="SSF74650">
    <property type="entry name" value="Galactose mutarotase-like"/>
    <property type="match status" value="1"/>
</dbReference>
<dbReference type="Proteomes" id="UP000441797">
    <property type="component" value="Unassembled WGS sequence"/>
</dbReference>
<dbReference type="Gene3D" id="2.60.40.1760">
    <property type="entry name" value="glycosyl hydrolase (family 31)"/>
    <property type="match status" value="1"/>
</dbReference>
<keyword evidence="3" id="KW-1185">Reference proteome</keyword>
<dbReference type="Pfam" id="PF13802">
    <property type="entry name" value="Gal_mutarotas_2"/>
    <property type="match status" value="1"/>
</dbReference>
<dbReference type="GO" id="GO:0003824">
    <property type="term" value="F:catalytic activity"/>
    <property type="evidence" value="ECO:0007669"/>
    <property type="project" value="InterPro"/>
</dbReference>
<reference evidence="2 3" key="1">
    <citation type="journal article" date="2019" name="Front. Microbiol.">
        <title>Genomic Features for Desiccation Tolerance and Sugar Biosynthesis in the Extremophile Gloeocapsopsis sp. UTEX B3054.</title>
        <authorList>
            <person name="Urrejola C."/>
            <person name="Alcorta J."/>
            <person name="Salas L."/>
            <person name="Vasquez M."/>
            <person name="Polz M.F."/>
            <person name="Vicuna R."/>
            <person name="Diez B."/>
        </authorList>
    </citation>
    <scope>NUCLEOTIDE SEQUENCE [LARGE SCALE GENOMIC DNA]</scope>
    <source>
        <strain evidence="2 3">1H9</strain>
    </source>
</reference>
<sequence>MSEPLTTPGKLLQVEQTSIGGNFVFEQAELEICFLTPDLVQIDWKPGVRPVPYGIVHQEWSEVKTTLEKDERSVVSSSALKVVVTTNGSLEFQNANGQTIRQELPPLDQGEKWVHQAQLRLEERIYDLGERATSLDLRRPKSKKQQVAAYRMWNSDKPGKYGSGIDPLYLCIPTYLGLYQGGSYLVFYENSYLATFSFLLGGWSISTHCSVSFH</sequence>
<comment type="caution">
    <text evidence="2">The sequence shown here is derived from an EMBL/GenBank/DDBJ whole genome shotgun (WGS) entry which is preliminary data.</text>
</comment>
<dbReference type="InterPro" id="IPR025887">
    <property type="entry name" value="Glyco_hydro_31_N_dom"/>
</dbReference>
<dbReference type="GO" id="GO:0030246">
    <property type="term" value="F:carbohydrate binding"/>
    <property type="evidence" value="ECO:0007669"/>
    <property type="project" value="InterPro"/>
</dbReference>
<proteinExistence type="predicted"/>
<accession>A0A6N8G268</accession>
<organism evidence="2 3">
    <name type="scientific">Gloeocapsopsis dulcis AAB1 = 1H9</name>
    <dbReference type="NCBI Taxonomy" id="1433147"/>
    <lineage>
        <taxon>Bacteria</taxon>
        <taxon>Bacillati</taxon>
        <taxon>Cyanobacteriota</taxon>
        <taxon>Cyanophyceae</taxon>
        <taxon>Oscillatoriophycideae</taxon>
        <taxon>Chroococcales</taxon>
        <taxon>Chroococcaceae</taxon>
        <taxon>Gloeocapsopsis</taxon>
        <taxon>Gloeocapsopsis dulcis</taxon>
    </lineage>
</organism>
<dbReference type="CDD" id="cd14752">
    <property type="entry name" value="GH31_N"/>
    <property type="match status" value="1"/>
</dbReference>
<dbReference type="InterPro" id="IPR011013">
    <property type="entry name" value="Gal_mutarotase_sf_dom"/>
</dbReference>
<dbReference type="AlphaFoldDB" id="A0A6N8G268"/>
<evidence type="ECO:0000313" key="2">
    <source>
        <dbReference type="EMBL" id="MUL39281.1"/>
    </source>
</evidence>
<evidence type="ECO:0000259" key="1">
    <source>
        <dbReference type="Pfam" id="PF13802"/>
    </source>
</evidence>
<dbReference type="EMBL" id="NAPY01000071">
    <property type="protein sequence ID" value="MUL39281.1"/>
    <property type="molecule type" value="Genomic_DNA"/>
</dbReference>
<dbReference type="GO" id="GO:0005975">
    <property type="term" value="P:carbohydrate metabolic process"/>
    <property type="evidence" value="ECO:0007669"/>
    <property type="project" value="InterPro"/>
</dbReference>
<feature type="domain" description="Glycoside hydrolase family 31 N-terminal" evidence="1">
    <location>
        <begin position="30"/>
        <end position="195"/>
    </location>
</feature>
<name>A0A6N8G268_9CHRO</name>